<keyword evidence="2" id="KW-1185">Reference proteome</keyword>
<evidence type="ECO:0000313" key="1">
    <source>
        <dbReference type="EMBL" id="GAB0055726.1"/>
    </source>
</evidence>
<reference evidence="1 2" key="1">
    <citation type="submission" date="2024-09" db="EMBL/GenBank/DDBJ databases">
        <title>Draft genome sequence of Candidatus Magnetaquicoccaceae bacterium FCR-1.</title>
        <authorList>
            <person name="Shimoshige H."/>
            <person name="Shimamura S."/>
            <person name="Taoka A."/>
            <person name="Kobayashi H."/>
            <person name="Maekawa T."/>
        </authorList>
    </citation>
    <scope>NUCLEOTIDE SEQUENCE [LARGE SCALE GENOMIC DNA]</scope>
    <source>
        <strain evidence="1 2">FCR-1</strain>
    </source>
</reference>
<dbReference type="Pfam" id="PF08822">
    <property type="entry name" value="DUF1804"/>
    <property type="match status" value="1"/>
</dbReference>
<gene>
    <name evidence="1" type="ORF">SIID45300_00021</name>
</gene>
<dbReference type="Proteomes" id="UP001628193">
    <property type="component" value="Unassembled WGS sequence"/>
</dbReference>
<comment type="caution">
    <text evidence="1">The sequence shown here is derived from an EMBL/GenBank/DDBJ whole genome shotgun (WGS) entry which is preliminary data.</text>
</comment>
<dbReference type="RefSeq" id="WP_420903440.1">
    <property type="nucleotide sequence ID" value="NZ_BAAFGK010000001.1"/>
</dbReference>
<accession>A0ABQ0C4A9</accession>
<dbReference type="EMBL" id="BAAFGK010000001">
    <property type="protein sequence ID" value="GAB0055726.1"/>
    <property type="molecule type" value="Genomic_DNA"/>
</dbReference>
<sequence length="193" mass="21375">MAGAERIEGAKRSGQRAQVRAAFLESGGNLALAARQHGVAESTARRWRRMDQQEGVPWESQPNGTLLDRAAGCLVGNRRERMVSAMLEEYLELHKEAVAAVKNGEVKPLDRVDALSKLSQALDRTLRALGKASPELSRLAIAKWVLERQAEFVRNHHPDWLEMFVEILEPFGEELVTCMTGGETLRSASSEEG</sequence>
<organism evidence="1 2">
    <name type="scientific">Candidatus Magnetaquiglobus chichijimensis</name>
    <dbReference type="NCBI Taxonomy" id="3141448"/>
    <lineage>
        <taxon>Bacteria</taxon>
        <taxon>Pseudomonadati</taxon>
        <taxon>Pseudomonadota</taxon>
        <taxon>Magnetococcia</taxon>
        <taxon>Magnetococcales</taxon>
        <taxon>Candidatus Magnetaquicoccaceae</taxon>
        <taxon>Candidatus Magnetaquiglobus</taxon>
    </lineage>
</organism>
<protein>
    <submittedName>
        <fullName evidence="1">Uncharacterized protein</fullName>
    </submittedName>
</protein>
<name>A0ABQ0C4A9_9PROT</name>
<proteinExistence type="predicted"/>
<dbReference type="InterPro" id="IPR014926">
    <property type="entry name" value="Phage_D3112_Orf24"/>
</dbReference>
<evidence type="ECO:0000313" key="2">
    <source>
        <dbReference type="Proteomes" id="UP001628193"/>
    </source>
</evidence>